<reference evidence="3 4" key="1">
    <citation type="journal article" date="2022" name="Nat. Plants">
        <title>Genomes of leafy and leafless Platanthera orchids illuminate the evolution of mycoheterotrophy.</title>
        <authorList>
            <person name="Li M.H."/>
            <person name="Liu K.W."/>
            <person name="Li Z."/>
            <person name="Lu H.C."/>
            <person name="Ye Q.L."/>
            <person name="Zhang D."/>
            <person name="Wang J.Y."/>
            <person name="Li Y.F."/>
            <person name="Zhong Z.M."/>
            <person name="Liu X."/>
            <person name="Yu X."/>
            <person name="Liu D.K."/>
            <person name="Tu X.D."/>
            <person name="Liu B."/>
            <person name="Hao Y."/>
            <person name="Liao X.Y."/>
            <person name="Jiang Y.T."/>
            <person name="Sun W.H."/>
            <person name="Chen J."/>
            <person name="Chen Y.Q."/>
            <person name="Ai Y."/>
            <person name="Zhai J.W."/>
            <person name="Wu S.S."/>
            <person name="Zhou Z."/>
            <person name="Hsiao Y.Y."/>
            <person name="Wu W.L."/>
            <person name="Chen Y.Y."/>
            <person name="Lin Y.F."/>
            <person name="Hsu J.L."/>
            <person name="Li C.Y."/>
            <person name="Wang Z.W."/>
            <person name="Zhao X."/>
            <person name="Zhong W.Y."/>
            <person name="Ma X.K."/>
            <person name="Ma L."/>
            <person name="Huang J."/>
            <person name="Chen G.Z."/>
            <person name="Huang M.Z."/>
            <person name="Huang L."/>
            <person name="Peng D.H."/>
            <person name="Luo Y.B."/>
            <person name="Zou S.Q."/>
            <person name="Chen S.P."/>
            <person name="Lan S."/>
            <person name="Tsai W.C."/>
            <person name="Van de Peer Y."/>
            <person name="Liu Z.J."/>
        </authorList>
    </citation>
    <scope>NUCLEOTIDE SEQUENCE [LARGE SCALE GENOMIC DNA]</scope>
    <source>
        <strain evidence="3">Lor288</strain>
    </source>
</reference>
<feature type="region of interest" description="Disordered" evidence="2">
    <location>
        <begin position="539"/>
        <end position="597"/>
    </location>
</feature>
<proteinExistence type="predicted"/>
<feature type="compositionally biased region" description="Polar residues" evidence="2">
    <location>
        <begin position="553"/>
        <end position="568"/>
    </location>
</feature>
<dbReference type="PANTHER" id="PTHR33427:SF2">
    <property type="entry name" value="TRICHOHYALIN"/>
    <property type="match status" value="1"/>
</dbReference>
<evidence type="ECO:0000256" key="2">
    <source>
        <dbReference type="SAM" id="MobiDB-lite"/>
    </source>
</evidence>
<keyword evidence="1" id="KW-0175">Coiled coil</keyword>
<sequence length="597" mass="68978">MGKNLPAFTQEEMAVDEAQGFPKAYALLCRSAHAMSPLAHGPPLAFIPYDFRSQEASRAKELSQMFPIIDPDARPSSNPMSYVYFLWEKLDHLGNAGFDPELFRVDVFGNVLYLHTDSASPLAWGIDHWFPCSRGGKTLRNNLRILQWQVCRKKKNKLDLLIPWWDLQLGISVNQFLTMFASRNSDFRSRAFSFLFQDDGEDEDIPLLSKTHVFPQKFPGAKKKLGLAPAAIVSWKSSSDALVLKYLCEILINFFSTPVKSLHKEVDGSGNAFQRFKSGGSKENNLDDYENNSYLAISCARDSLRQRREMKKQQEAEINRLDEELNELKKKNDSERTGLHELEAILIKRRRRVERCRRLSEAQAAYRSLLEKMIRDVMHQTTVYKEQLRLNQAASSALMARLEAHRASCDSTENDLRRQYKQKVELEIQARSWSEQARKRLRIYDDLHDNSSILSSKRRHTKKEMREFLEAEQRDSEAGISLSFEEEKEWEEEEVDETGGIINEKHGVRESAAKEIYDEVCCNSDQKIQICRVEEGNDTALSSKDQKLIPSNKLKQIQHTELNNLNRNKSYKKNCDQKKGQKQEEKENEEIQNLVGK</sequence>
<evidence type="ECO:0000313" key="3">
    <source>
        <dbReference type="EMBL" id="KAK8962902.1"/>
    </source>
</evidence>
<name>A0ABR2MGA6_9ASPA</name>
<dbReference type="PANTHER" id="PTHR33427">
    <property type="entry name" value="HNH ENDONUCLEASE"/>
    <property type="match status" value="1"/>
</dbReference>
<protein>
    <submittedName>
        <fullName evidence="3">Uncharacterized protein</fullName>
    </submittedName>
</protein>
<feature type="coiled-coil region" evidence="1">
    <location>
        <begin position="304"/>
        <end position="345"/>
    </location>
</feature>
<keyword evidence="4" id="KW-1185">Reference proteome</keyword>
<comment type="caution">
    <text evidence="3">The sequence shown here is derived from an EMBL/GenBank/DDBJ whole genome shotgun (WGS) entry which is preliminary data.</text>
</comment>
<organism evidence="3 4">
    <name type="scientific">Platanthera guangdongensis</name>
    <dbReference type="NCBI Taxonomy" id="2320717"/>
    <lineage>
        <taxon>Eukaryota</taxon>
        <taxon>Viridiplantae</taxon>
        <taxon>Streptophyta</taxon>
        <taxon>Embryophyta</taxon>
        <taxon>Tracheophyta</taxon>
        <taxon>Spermatophyta</taxon>
        <taxon>Magnoliopsida</taxon>
        <taxon>Liliopsida</taxon>
        <taxon>Asparagales</taxon>
        <taxon>Orchidaceae</taxon>
        <taxon>Orchidoideae</taxon>
        <taxon>Orchideae</taxon>
        <taxon>Orchidinae</taxon>
        <taxon>Platanthera</taxon>
    </lineage>
</organism>
<feature type="compositionally biased region" description="Basic and acidic residues" evidence="2">
    <location>
        <begin position="573"/>
        <end position="585"/>
    </location>
</feature>
<dbReference type="EMBL" id="JBBWWR010000008">
    <property type="protein sequence ID" value="KAK8962902.1"/>
    <property type="molecule type" value="Genomic_DNA"/>
</dbReference>
<evidence type="ECO:0000256" key="1">
    <source>
        <dbReference type="SAM" id="Coils"/>
    </source>
</evidence>
<accession>A0ABR2MGA6</accession>
<dbReference type="Proteomes" id="UP001412067">
    <property type="component" value="Unassembled WGS sequence"/>
</dbReference>
<gene>
    <name evidence="3" type="ORF">KSP40_PGU014470</name>
</gene>
<evidence type="ECO:0000313" key="4">
    <source>
        <dbReference type="Proteomes" id="UP001412067"/>
    </source>
</evidence>